<comment type="similarity">
    <text evidence="1">Belongs to the GST superfamily. Alpha family.</text>
</comment>
<dbReference type="Pfam" id="PF03281">
    <property type="entry name" value="Mab-21"/>
    <property type="match status" value="1"/>
</dbReference>
<dbReference type="InterPro" id="IPR004046">
    <property type="entry name" value="GST_C"/>
</dbReference>
<dbReference type="Pfam" id="PF14497">
    <property type="entry name" value="GST_C_3"/>
    <property type="match status" value="1"/>
</dbReference>
<dbReference type="Gene3D" id="1.25.40.20">
    <property type="entry name" value="Ankyrin repeat-containing domain"/>
    <property type="match status" value="3"/>
</dbReference>
<evidence type="ECO:0000259" key="6">
    <source>
        <dbReference type="PROSITE" id="PS50405"/>
    </source>
</evidence>
<dbReference type="InterPro" id="IPR036282">
    <property type="entry name" value="Glutathione-S-Trfase_C_sf"/>
</dbReference>
<dbReference type="SUPFAM" id="SSF47616">
    <property type="entry name" value="GST C-terminal domain-like"/>
    <property type="match status" value="1"/>
</dbReference>
<dbReference type="InterPro" id="IPR010987">
    <property type="entry name" value="Glutathione-S-Trfase_C-like"/>
</dbReference>
<dbReference type="Pfam" id="PF02798">
    <property type="entry name" value="GST_N"/>
    <property type="match status" value="1"/>
</dbReference>
<dbReference type="EMBL" id="CACVKT020010193">
    <property type="protein sequence ID" value="CAC5425163.1"/>
    <property type="molecule type" value="Genomic_DNA"/>
</dbReference>
<keyword evidence="3" id="KW-0040">ANK repeat</keyword>
<dbReference type="PANTHER" id="PTHR11571:SF230">
    <property type="entry name" value="GLUTATHIONE TRANSFERASE"/>
    <property type="match status" value="1"/>
</dbReference>
<dbReference type="Pfam" id="PF13857">
    <property type="entry name" value="Ank_5"/>
    <property type="match status" value="1"/>
</dbReference>
<dbReference type="PANTHER" id="PTHR11571">
    <property type="entry name" value="GLUTATHIONE S-TRANSFERASE"/>
    <property type="match status" value="1"/>
</dbReference>
<dbReference type="OrthoDB" id="6718656at2759"/>
<dbReference type="GO" id="GO:0006749">
    <property type="term" value="P:glutathione metabolic process"/>
    <property type="evidence" value="ECO:0007669"/>
    <property type="project" value="TreeGrafter"/>
</dbReference>
<keyword evidence="2 7" id="KW-0808">Transferase</keyword>
<dbReference type="Gene3D" id="1.20.1050.10">
    <property type="match status" value="1"/>
</dbReference>
<dbReference type="InterPro" id="IPR036770">
    <property type="entry name" value="Ankyrin_rpt-contain_sf"/>
</dbReference>
<dbReference type="SUPFAM" id="SSF52833">
    <property type="entry name" value="Thioredoxin-like"/>
    <property type="match status" value="1"/>
</dbReference>
<dbReference type="SUPFAM" id="SSF48403">
    <property type="entry name" value="Ankyrin repeat"/>
    <property type="match status" value="2"/>
</dbReference>
<dbReference type="PROSITE" id="PS50405">
    <property type="entry name" value="GST_CTER"/>
    <property type="match status" value="1"/>
</dbReference>
<dbReference type="Gene3D" id="3.30.460.90">
    <property type="match status" value="1"/>
</dbReference>
<dbReference type="EC" id="2.5.1.18" evidence="7"/>
<feature type="domain" description="GST C-terminal" evidence="6">
    <location>
        <begin position="996"/>
        <end position="1120"/>
    </location>
</feature>
<dbReference type="InterPro" id="IPR004045">
    <property type="entry name" value="Glutathione_S-Trfase_N"/>
</dbReference>
<dbReference type="Gene3D" id="1.10.1410.40">
    <property type="match status" value="1"/>
</dbReference>
<evidence type="ECO:0000259" key="5">
    <source>
        <dbReference type="PROSITE" id="PS50404"/>
    </source>
</evidence>
<dbReference type="Gene3D" id="3.40.30.10">
    <property type="entry name" value="Glutaredoxin"/>
    <property type="match status" value="1"/>
</dbReference>
<keyword evidence="8" id="KW-1185">Reference proteome</keyword>
<dbReference type="PROSITE" id="PS50088">
    <property type="entry name" value="ANK_REPEAT"/>
    <property type="match status" value="1"/>
</dbReference>
<dbReference type="PROSITE" id="PS50297">
    <property type="entry name" value="ANK_REP_REGION"/>
    <property type="match status" value="1"/>
</dbReference>
<evidence type="ECO:0000313" key="8">
    <source>
        <dbReference type="Proteomes" id="UP000507470"/>
    </source>
</evidence>
<accession>A0A6J8EZD7</accession>
<evidence type="ECO:0000313" key="7">
    <source>
        <dbReference type="EMBL" id="CAC5425163.1"/>
    </source>
</evidence>
<evidence type="ECO:0000256" key="2">
    <source>
        <dbReference type="ARBA" id="ARBA00022679"/>
    </source>
</evidence>
<dbReference type="GO" id="GO:0004364">
    <property type="term" value="F:glutathione transferase activity"/>
    <property type="evidence" value="ECO:0007669"/>
    <property type="project" value="UniProtKB-EC"/>
</dbReference>
<sequence>MGRVNGQAWLLLLFQSLKIFHLCQYTEEYLTSKEQWEELKKSGKLLYNQVPLLEIDGLELVQTGAIVRYLAKKYNMYGSNEQEAVKILMAEVEGIDGKQSMTGELDLMRIDKHCENVNEQHENGNTALHLAISSNADIGILRSLMNKGAQVNITNNDGHTPLECLQHGSWKTALSLLKLEKQFDFRDNNGGTFLHSLMDRLGDNIWGIVRPDDIEVGHIGHIEQDELIGLFWEGILSEIQEYQIDLNLQDNFGNTPLHNAANFWPSSKNLDVMLTHFDNIDPFIRDCSGNSFLHVYLTRHSVHDGTEFDKRLFQGEYRNLSKHRMEKLLNTQNNEMESPLHVFVKTQDNNVNVSNLKRLIEAGSSVNLRNILGETVLHCLFRREFDVDCDNADISSNFDLYEDSNIENKIENIQENCRFLVSRGSDINQQNNKGESPIFLANSESVIGTMIDIGADVNITNSLGQSLLISVVNKHDVNLDIIRLLLIKGVNVNSVDIHGNNVLHFLAWHSTNQDILPELDKHGVSIVPDNLGQLPCTVAYNRGNYIQFKHLCRCSGELHIQREHFLLKKEIISVQELKENSKKFDEIFERFQHFRGNIRELLHLTSFGPITFEGESDLIKTVVKDLVVALCKKITEKHDFFSITLVDSGSVSEKTKVNLPNEFDFLCIFEELGKICFIDEDKSDRDPGYAYLKLKDEYKDHACKVLFDDNGYLDTFEIRYRIWSVIDDLFLSQEIFSHPHISYVRHHFKGANCPTFHFTILWQGCMYKHMKIDIDLVPACQIMGWWPKNTIINSLYCDDQKIVDEGAVLMIQTEIDEDNNPYSKQRISAIRAEQSHMQGLPQIAIDAYLLSKIVYNSRICPCLRIPHDVFQPRDILTSYMLKTCVFHMFDPTSEYTKNKTESKSNVHNENDLHKQVIEIFNKMLQYLRAENLPSFVFPWQNVLTFNVSLDYAKNNNFYCTLRIAFIKMLLEILGEMQNFSDIDIEMLMELDDNSTTNSDISEIDMYYEGSRDFYSVFIAMVFTDENECLKKAKEVMLPKYFPVYEKILKNCNTKYLVGDVISFADVGLLECLLAVEEFLGMESIDSYPKIKEYYQKMKAEDRISTFLKGPHRKKRNDEEYVATVRKVLN</sequence>
<feature type="domain" description="GST N-terminal" evidence="5">
    <location>
        <begin position="1"/>
        <end position="78"/>
    </location>
</feature>
<dbReference type="FunFam" id="1.20.1050.10:FF:000005">
    <property type="entry name" value="Glutathione S-transferase A1"/>
    <property type="match status" value="1"/>
</dbReference>
<dbReference type="InterPro" id="IPR046903">
    <property type="entry name" value="Mab-21-like_nuc_Trfase"/>
</dbReference>
<dbReference type="PROSITE" id="PS50404">
    <property type="entry name" value="GST_NTER"/>
    <property type="match status" value="1"/>
</dbReference>
<dbReference type="InterPro" id="IPR050213">
    <property type="entry name" value="GST_superfamily"/>
</dbReference>
<reference evidence="7 8" key="1">
    <citation type="submission" date="2020-06" db="EMBL/GenBank/DDBJ databases">
        <authorList>
            <person name="Li R."/>
            <person name="Bekaert M."/>
        </authorList>
    </citation>
    <scope>NUCLEOTIDE SEQUENCE [LARGE SCALE GENOMIC DNA]</scope>
    <source>
        <strain evidence="8">wild</strain>
    </source>
</reference>
<dbReference type="InterPro" id="IPR002110">
    <property type="entry name" value="Ankyrin_rpt"/>
</dbReference>
<organism evidence="7 8">
    <name type="scientific">Mytilus coruscus</name>
    <name type="common">Sea mussel</name>
    <dbReference type="NCBI Taxonomy" id="42192"/>
    <lineage>
        <taxon>Eukaryota</taxon>
        <taxon>Metazoa</taxon>
        <taxon>Spiralia</taxon>
        <taxon>Lophotrochozoa</taxon>
        <taxon>Mollusca</taxon>
        <taxon>Bivalvia</taxon>
        <taxon>Autobranchia</taxon>
        <taxon>Pteriomorphia</taxon>
        <taxon>Mytilida</taxon>
        <taxon>Mytiloidea</taxon>
        <taxon>Mytilidae</taxon>
        <taxon>Mytilinae</taxon>
        <taxon>Mytilus</taxon>
    </lineage>
</organism>
<feature type="repeat" description="ANK" evidence="3">
    <location>
        <begin position="123"/>
        <end position="156"/>
    </location>
</feature>
<dbReference type="AlphaFoldDB" id="A0A6J8EZD7"/>
<evidence type="ECO:0000256" key="1">
    <source>
        <dbReference type="ARBA" id="ARBA00011055"/>
    </source>
</evidence>
<protein>
    <submittedName>
        <fullName evidence="7">GST</fullName>
        <ecNumber evidence="7">2.5.1.18</ecNumber>
    </submittedName>
</protein>
<dbReference type="InterPro" id="IPR036249">
    <property type="entry name" value="Thioredoxin-like_sf"/>
</dbReference>
<evidence type="ECO:0000256" key="4">
    <source>
        <dbReference type="SAM" id="SignalP"/>
    </source>
</evidence>
<proteinExistence type="inferred from homology"/>
<dbReference type="SMART" id="SM00248">
    <property type="entry name" value="ANK"/>
    <property type="match status" value="6"/>
</dbReference>
<dbReference type="Proteomes" id="UP000507470">
    <property type="component" value="Unassembled WGS sequence"/>
</dbReference>
<keyword evidence="4" id="KW-0732">Signal</keyword>
<feature type="chain" id="PRO_5026961753" evidence="4">
    <location>
        <begin position="26"/>
        <end position="1129"/>
    </location>
</feature>
<evidence type="ECO:0000256" key="3">
    <source>
        <dbReference type="PROSITE-ProRule" id="PRU00023"/>
    </source>
</evidence>
<feature type="signal peptide" evidence="4">
    <location>
        <begin position="1"/>
        <end position="25"/>
    </location>
</feature>
<gene>
    <name evidence="7" type="ORF">MCOR_57008</name>
</gene>
<name>A0A6J8EZD7_MYTCO</name>